<keyword evidence="2" id="KW-0732">Signal</keyword>
<reference evidence="4 5" key="1">
    <citation type="journal article" date="2023" name="Nat. Commun.">
        <title>Origin of minicircular mitochondrial genomes in red algae.</title>
        <authorList>
            <person name="Lee Y."/>
            <person name="Cho C.H."/>
            <person name="Lee Y.M."/>
            <person name="Park S.I."/>
            <person name="Yang J.H."/>
            <person name="West J.A."/>
            <person name="Bhattacharya D."/>
            <person name="Yoon H.S."/>
        </authorList>
    </citation>
    <scope>NUCLEOTIDE SEQUENCE [LARGE SCALE GENOMIC DNA]</scope>
    <source>
        <strain evidence="4 5">CCMP1338</strain>
        <tissue evidence="4">Whole cell</tissue>
    </source>
</reference>
<evidence type="ECO:0000256" key="1">
    <source>
        <dbReference type="ARBA" id="ARBA00008779"/>
    </source>
</evidence>
<dbReference type="PANTHER" id="PTHR42693">
    <property type="entry name" value="ARYLSULFATASE FAMILY MEMBER"/>
    <property type="match status" value="1"/>
</dbReference>
<feature type="signal peptide" evidence="2">
    <location>
        <begin position="1"/>
        <end position="25"/>
    </location>
</feature>
<evidence type="ECO:0000313" key="4">
    <source>
        <dbReference type="EMBL" id="KAJ8901305.1"/>
    </source>
</evidence>
<dbReference type="PANTHER" id="PTHR42693:SF33">
    <property type="entry name" value="ARYLSULFATASE"/>
    <property type="match status" value="1"/>
</dbReference>
<dbReference type="InterPro" id="IPR017850">
    <property type="entry name" value="Alkaline_phosphatase_core_sf"/>
</dbReference>
<dbReference type="SUPFAM" id="SSF53649">
    <property type="entry name" value="Alkaline phosphatase-like"/>
    <property type="match status" value="1"/>
</dbReference>
<dbReference type="GO" id="GO:0004065">
    <property type="term" value="F:arylsulfatase activity"/>
    <property type="evidence" value="ECO:0007669"/>
    <property type="project" value="TreeGrafter"/>
</dbReference>
<feature type="domain" description="Sulfatase N-terminal" evidence="3">
    <location>
        <begin position="32"/>
        <end position="435"/>
    </location>
</feature>
<dbReference type="InterPro" id="IPR000917">
    <property type="entry name" value="Sulfatase_N"/>
</dbReference>
<dbReference type="EMBL" id="JAMWBK010000011">
    <property type="protein sequence ID" value="KAJ8901305.1"/>
    <property type="molecule type" value="Genomic_DNA"/>
</dbReference>
<protein>
    <recommendedName>
        <fullName evidence="3">Sulfatase N-terminal domain-containing protein</fullName>
    </recommendedName>
</protein>
<dbReference type="AlphaFoldDB" id="A0AAV8UFP6"/>
<dbReference type="Gene3D" id="3.40.720.10">
    <property type="entry name" value="Alkaline Phosphatase, subunit A"/>
    <property type="match status" value="1"/>
</dbReference>
<dbReference type="InterPro" id="IPR050738">
    <property type="entry name" value="Sulfatase"/>
</dbReference>
<organism evidence="4 5">
    <name type="scientific">Rhodosorus marinus</name>
    <dbReference type="NCBI Taxonomy" id="101924"/>
    <lineage>
        <taxon>Eukaryota</taxon>
        <taxon>Rhodophyta</taxon>
        <taxon>Stylonematophyceae</taxon>
        <taxon>Stylonematales</taxon>
        <taxon>Stylonemataceae</taxon>
        <taxon>Rhodosorus</taxon>
    </lineage>
</organism>
<sequence length="546" mass="61808">MKGVVGLSVGLFMVLYCAVLSGADGAKSRTKPNIIVLIGDDLSPREFPSYDTGVWSSTDEEPTDQVKFRARTPMLDKIAREGIFFDKAWATPICASSRGMLMTGRYATITKWWYNFDYGSWTDENGKVGDIVPLWITSPLGIAHLATAAGYGTFWGGRAGMKDADNLDKFGFGQGVFVPAPQELPPSPLSDFQIVGAGVDEDGNKIFVNKDTGMVEPGARAQRSYTWRPHVLLFNPPNEDEQLVYYPNTEETEQAYSKGTFGPDVDMAVTTQFMETCAEEDRPFFLYATSRIGHKAYDFINQETDTWPPTPKLWWNAAKETYSKQEPVITGQAGNYTTRGINNGGVRRHVEYLDYTIWQYVEKCKELGVLDNTVIIFSTDNGTKGYGKDSRKKQRGPHVPMFIYAPGMNMTKQGRSNEFVSFVDIVPTVADLMGVSYLLDGYELHGQSLYKYLFRGAKQHTREYNFSYQTRSTGHKQLIRGSYVMKDGGDRWYDVSNEKRDLDSYPRITNWNKVPKELRDERDELSKVLDEFDVYETEHDYDPIAN</sequence>
<feature type="chain" id="PRO_5043429148" description="Sulfatase N-terminal domain-containing protein" evidence="2">
    <location>
        <begin position="26"/>
        <end position="546"/>
    </location>
</feature>
<dbReference type="Proteomes" id="UP001157974">
    <property type="component" value="Unassembled WGS sequence"/>
</dbReference>
<evidence type="ECO:0000259" key="3">
    <source>
        <dbReference type="Pfam" id="PF00884"/>
    </source>
</evidence>
<comment type="caution">
    <text evidence="4">The sequence shown here is derived from an EMBL/GenBank/DDBJ whole genome shotgun (WGS) entry which is preliminary data.</text>
</comment>
<comment type="similarity">
    <text evidence="1">Belongs to the sulfatase family.</text>
</comment>
<proteinExistence type="inferred from homology"/>
<gene>
    <name evidence="4" type="ORF">NDN08_007153</name>
</gene>
<name>A0AAV8UFP6_9RHOD</name>
<keyword evidence="5" id="KW-1185">Reference proteome</keyword>
<accession>A0AAV8UFP6</accession>
<evidence type="ECO:0000256" key="2">
    <source>
        <dbReference type="SAM" id="SignalP"/>
    </source>
</evidence>
<evidence type="ECO:0000313" key="5">
    <source>
        <dbReference type="Proteomes" id="UP001157974"/>
    </source>
</evidence>
<dbReference type="Pfam" id="PF00884">
    <property type="entry name" value="Sulfatase"/>
    <property type="match status" value="1"/>
</dbReference>